<proteinExistence type="inferred from homology"/>
<dbReference type="SMART" id="SM00283">
    <property type="entry name" value="MA"/>
    <property type="match status" value="1"/>
</dbReference>
<evidence type="ECO:0000256" key="8">
    <source>
        <dbReference type="PROSITE-ProRule" id="PRU00284"/>
    </source>
</evidence>
<dbReference type="SUPFAM" id="SSF58104">
    <property type="entry name" value="Methyl-accepting chemotaxis protein (MCP) signaling domain"/>
    <property type="match status" value="1"/>
</dbReference>
<evidence type="ECO:0000259" key="10">
    <source>
        <dbReference type="PROSITE" id="PS50111"/>
    </source>
</evidence>
<dbReference type="SMART" id="SM00304">
    <property type="entry name" value="HAMP"/>
    <property type="match status" value="1"/>
</dbReference>
<comment type="subcellular location">
    <subcellularLocation>
        <location evidence="1">Cell inner membrane</location>
        <topology evidence="1">Multi-pass membrane protein</topology>
    </subcellularLocation>
</comment>
<evidence type="ECO:0000256" key="5">
    <source>
        <dbReference type="ARBA" id="ARBA00023136"/>
    </source>
</evidence>
<dbReference type="GO" id="GO:0005886">
    <property type="term" value="C:plasma membrane"/>
    <property type="evidence" value="ECO:0007669"/>
    <property type="project" value="UniProtKB-SubCell"/>
</dbReference>
<keyword evidence="6 8" id="KW-0807">Transducer</keyword>
<dbReference type="PANTHER" id="PTHR32089:SF119">
    <property type="entry name" value="METHYL-ACCEPTING CHEMOTAXIS PROTEIN CTPL"/>
    <property type="match status" value="1"/>
</dbReference>
<keyword evidence="3 9" id="KW-0812">Transmembrane</keyword>
<dbReference type="OrthoDB" id="5620315at2"/>
<protein>
    <submittedName>
        <fullName evidence="13">Methyl-accepting chemotaxis protein</fullName>
    </submittedName>
</protein>
<dbReference type="Pfam" id="PF00672">
    <property type="entry name" value="HAMP"/>
    <property type="match status" value="1"/>
</dbReference>
<keyword evidence="14" id="KW-1185">Reference proteome</keyword>
<evidence type="ECO:0000256" key="2">
    <source>
        <dbReference type="ARBA" id="ARBA00022519"/>
    </source>
</evidence>
<dbReference type="InterPro" id="IPR000727">
    <property type="entry name" value="T_SNARE_dom"/>
</dbReference>
<name>A0A4P9K813_9GAMM</name>
<evidence type="ECO:0000256" key="4">
    <source>
        <dbReference type="ARBA" id="ARBA00022989"/>
    </source>
</evidence>
<evidence type="ECO:0000256" key="9">
    <source>
        <dbReference type="SAM" id="Phobius"/>
    </source>
</evidence>
<evidence type="ECO:0000313" key="14">
    <source>
        <dbReference type="Proteomes" id="UP000304864"/>
    </source>
</evidence>
<dbReference type="GO" id="GO:0006935">
    <property type="term" value="P:chemotaxis"/>
    <property type="evidence" value="ECO:0007669"/>
    <property type="project" value="UniProtKB-ARBA"/>
</dbReference>
<feature type="domain" description="HAMP" evidence="12">
    <location>
        <begin position="50"/>
        <end position="102"/>
    </location>
</feature>
<dbReference type="AlphaFoldDB" id="A0A4P9K813"/>
<evidence type="ECO:0000256" key="7">
    <source>
        <dbReference type="ARBA" id="ARBA00029447"/>
    </source>
</evidence>
<dbReference type="Pfam" id="PF00015">
    <property type="entry name" value="MCPsignal"/>
    <property type="match status" value="1"/>
</dbReference>
<evidence type="ECO:0000256" key="3">
    <source>
        <dbReference type="ARBA" id="ARBA00022692"/>
    </source>
</evidence>
<dbReference type="InterPro" id="IPR003660">
    <property type="entry name" value="HAMP_dom"/>
</dbReference>
<dbReference type="KEGG" id="thig:FE785_10560"/>
<evidence type="ECO:0000259" key="12">
    <source>
        <dbReference type="PROSITE" id="PS50885"/>
    </source>
</evidence>
<dbReference type="PROSITE" id="PS50111">
    <property type="entry name" value="CHEMOTAXIS_TRANSDUC_2"/>
    <property type="match status" value="1"/>
</dbReference>
<reference evidence="13 14" key="1">
    <citation type="submission" date="2019-05" db="EMBL/GenBank/DDBJ databases">
        <title>Thiomicrorhabdus sediminis sp. nov, a novel sulfur-oxidizing bacterium isolated from coastal sediment.</title>
        <authorList>
            <person name="Liu X."/>
        </authorList>
    </citation>
    <scope>NUCLEOTIDE SEQUENCE [LARGE SCALE GENOMIC DNA]</scope>
    <source>
        <strain evidence="13 14">G1</strain>
    </source>
</reference>
<evidence type="ECO:0000256" key="1">
    <source>
        <dbReference type="ARBA" id="ARBA00004429"/>
    </source>
</evidence>
<dbReference type="FunFam" id="1.10.287.950:FF:000001">
    <property type="entry name" value="Methyl-accepting chemotaxis sensory transducer"/>
    <property type="match status" value="1"/>
</dbReference>
<dbReference type="Proteomes" id="UP000304864">
    <property type="component" value="Chromosome"/>
</dbReference>
<feature type="domain" description="T-SNARE coiled-coil homology" evidence="11">
    <location>
        <begin position="294"/>
        <end position="356"/>
    </location>
</feature>
<dbReference type="PROSITE" id="PS50885">
    <property type="entry name" value="HAMP"/>
    <property type="match status" value="1"/>
</dbReference>
<dbReference type="Gene3D" id="1.10.287.950">
    <property type="entry name" value="Methyl-accepting chemotaxis protein"/>
    <property type="match status" value="1"/>
</dbReference>
<dbReference type="GO" id="GO:0007165">
    <property type="term" value="P:signal transduction"/>
    <property type="evidence" value="ECO:0007669"/>
    <property type="project" value="UniProtKB-KW"/>
</dbReference>
<evidence type="ECO:0000259" key="11">
    <source>
        <dbReference type="PROSITE" id="PS50192"/>
    </source>
</evidence>
<keyword evidence="2" id="KW-0997">Cell inner membrane</keyword>
<evidence type="ECO:0000313" key="13">
    <source>
        <dbReference type="EMBL" id="QCU91199.1"/>
    </source>
</evidence>
<comment type="similarity">
    <text evidence="7">Belongs to the methyl-accepting chemotaxis (MCP) protein family.</text>
</comment>
<keyword evidence="4 9" id="KW-1133">Transmembrane helix</keyword>
<keyword evidence="5 9" id="KW-0472">Membrane</keyword>
<dbReference type="PROSITE" id="PS50192">
    <property type="entry name" value="T_SNARE"/>
    <property type="match status" value="1"/>
</dbReference>
<keyword evidence="2" id="KW-1003">Cell membrane</keyword>
<dbReference type="CDD" id="cd06225">
    <property type="entry name" value="HAMP"/>
    <property type="match status" value="1"/>
</dbReference>
<organism evidence="13 14">
    <name type="scientific">Thiomicrorhabdus sediminis</name>
    <dbReference type="NCBI Taxonomy" id="2580412"/>
    <lineage>
        <taxon>Bacteria</taxon>
        <taxon>Pseudomonadati</taxon>
        <taxon>Pseudomonadota</taxon>
        <taxon>Gammaproteobacteria</taxon>
        <taxon>Thiotrichales</taxon>
        <taxon>Piscirickettsiaceae</taxon>
        <taxon>Thiomicrorhabdus</taxon>
    </lineage>
</organism>
<accession>A0A4P9K813</accession>
<sequence>MAFGFSMGVLFPVFANLFVEWKDGMLIWFIISCIIAGISIGLFNFWLLNKMLLQRLKRIGEVANAISQNDVSHTCGLQSADFIGDMASSFNMMAGNLRLMINRIADVSTELNSASADMVQETQMTQDGVERQKQDTLHVATAVESMNQAVMEMSNHAQDALNSVNEANIATERGTNVVNQTVESISNLADQVANAADVIKRLERDSETIGSVLDVIKDIAEQTNLLALNAAIEAARAGEHGRGFAVVADEVRILASRTQESTTEIEATIAQLQVASQQAVEAMNQGREKATQTVGHAHEAGESLKAIETAVSNINRMNSQISGASDKQREQAQRVSSNVEQISAVAEQVANGAAQTMQSSAQVGEISEQLSKLIGQFKTK</sequence>
<feature type="domain" description="Methyl-accepting transducer" evidence="10">
    <location>
        <begin position="107"/>
        <end position="343"/>
    </location>
</feature>
<dbReference type="EMBL" id="CP040602">
    <property type="protein sequence ID" value="QCU91199.1"/>
    <property type="molecule type" value="Genomic_DNA"/>
</dbReference>
<gene>
    <name evidence="13" type="ORF">FE785_10560</name>
</gene>
<dbReference type="InterPro" id="IPR004089">
    <property type="entry name" value="MCPsignal_dom"/>
</dbReference>
<dbReference type="CDD" id="cd11386">
    <property type="entry name" value="MCP_signal"/>
    <property type="match status" value="1"/>
</dbReference>
<evidence type="ECO:0000256" key="6">
    <source>
        <dbReference type="ARBA" id="ARBA00023224"/>
    </source>
</evidence>
<dbReference type="PANTHER" id="PTHR32089">
    <property type="entry name" value="METHYL-ACCEPTING CHEMOTAXIS PROTEIN MCPB"/>
    <property type="match status" value="1"/>
</dbReference>
<feature type="transmembrane region" description="Helical" evidence="9">
    <location>
        <begin position="25"/>
        <end position="48"/>
    </location>
</feature>